<evidence type="ECO:0000313" key="1">
    <source>
        <dbReference type="EMBL" id="SHN81804.1"/>
    </source>
</evidence>
<dbReference type="EMBL" id="LT670849">
    <property type="protein sequence ID" value="SHN81804.1"/>
    <property type="molecule type" value="Genomic_DNA"/>
</dbReference>
<dbReference type="RefSeq" id="WP_172805949.1">
    <property type="nucleotide sequence ID" value="NZ_LT670849.1"/>
</dbReference>
<protein>
    <submittedName>
        <fullName evidence="1">Uncharacterized protein</fullName>
    </submittedName>
</protein>
<dbReference type="AlphaFoldDB" id="A0A1M7UFU5"/>
<sequence length="167" mass="19379">MNSTVSARPSAPRRWAMIAAGTFAMLGSFVITAPAQAGYYEDGGYGPNPCSYRCGYPVYRPYPVYRRHYGCYSCRSHLIYERRYVEREYVERRYGYGGYRRHYGYNPYGYRRPYGYYPYGGYRPTTWGYGYGGIGRRWPAPYVDGSYGDGYEAPPRPPEPVPYEGDY</sequence>
<organism evidence="1 2">
    <name type="scientific">Bradyrhizobium erythrophlei</name>
    <dbReference type="NCBI Taxonomy" id="1437360"/>
    <lineage>
        <taxon>Bacteria</taxon>
        <taxon>Pseudomonadati</taxon>
        <taxon>Pseudomonadota</taxon>
        <taxon>Alphaproteobacteria</taxon>
        <taxon>Hyphomicrobiales</taxon>
        <taxon>Nitrobacteraceae</taxon>
        <taxon>Bradyrhizobium</taxon>
    </lineage>
</organism>
<evidence type="ECO:0000313" key="2">
    <source>
        <dbReference type="Proteomes" id="UP000184096"/>
    </source>
</evidence>
<reference evidence="2" key="1">
    <citation type="submission" date="2016-11" db="EMBL/GenBank/DDBJ databases">
        <authorList>
            <person name="Varghese N."/>
            <person name="Submissions S."/>
        </authorList>
    </citation>
    <scope>NUCLEOTIDE SEQUENCE [LARGE SCALE GENOMIC DNA]</scope>
    <source>
        <strain evidence="2">GAS401</strain>
    </source>
</reference>
<accession>A0A1M7UFU5</accession>
<keyword evidence="2" id="KW-1185">Reference proteome</keyword>
<gene>
    <name evidence="1" type="ORF">SAMN05444170_4911</name>
</gene>
<name>A0A1M7UFU5_9BRAD</name>
<dbReference type="Proteomes" id="UP000184096">
    <property type="component" value="Chromosome I"/>
</dbReference>
<proteinExistence type="predicted"/>